<dbReference type="Proteomes" id="UP000266239">
    <property type="component" value="Unassembled WGS sequence"/>
</dbReference>
<dbReference type="EMBL" id="QUTA01005605">
    <property type="protein sequence ID" value="RHY14992.1"/>
    <property type="molecule type" value="Genomic_DNA"/>
</dbReference>
<feature type="compositionally biased region" description="Low complexity" evidence="1">
    <location>
        <begin position="925"/>
        <end position="934"/>
    </location>
</feature>
<gene>
    <name evidence="2" type="ORF">DYB25_000166</name>
    <name evidence="3" type="ORF">DYB30_000432</name>
</gene>
<proteinExistence type="predicted"/>
<feature type="compositionally biased region" description="Low complexity" evidence="1">
    <location>
        <begin position="951"/>
        <end position="963"/>
    </location>
</feature>
<evidence type="ECO:0000256" key="1">
    <source>
        <dbReference type="SAM" id="MobiDB-lite"/>
    </source>
</evidence>
<evidence type="ECO:0000313" key="2">
    <source>
        <dbReference type="EMBL" id="RHY14992.1"/>
    </source>
</evidence>
<sequence>MQSAVRLLMYLRRVVLQRRIDARDAANRLADRTMLAFANDHRWCRRSLHDHHHLAQPQQHDEPSADMTTSACGARKGNRRHQGRVVALYNRHSHTFTRLILQIHSHPRLSSLRWLTAYDPRHSSVQVLPLDTRMIPSTDWTTINDNLVRRLEVHRSSAIRLSRKEHATQPGRRLIQLAMALPVANIPRRQHRRPTRFVLKAVIQSLRVVSLEVPGEYTVMLEMAVDAILRSHIVLELQRHVRRKLAQRRAQDLAVLQWLRVQVKNRYQYRHFHRTRRHYLRMPSLFATMRAISVNALVIEKFQTLSPISSPITTESVENYILHMHLVQHTPHVVASLYASYYLTSPAVRCGYALWLLSESSPGSTTKAVHLLADMTVEMKTNGVLRALEVTFLRFVVMCNPPDVQGLLNYALYAQFVLQQYDVAERLFAAAVAFPQDDHFPLALKLSFRFRQHRLPRNVSSGLGPTRAVYYDKTTQTVVTLGCWSRLCFYVRQIYPVYFWYHALTFQRVWEDRIMLGLLNVPHDVREYVAQLRQSQAISKLQEVDMSEIEIHDSWANDPALCPLGLLVCCFENTPSERGHSILGSQWNTRLHAVSKLTWQTKVLPCFQFALAKSPRSPRVWLLVALIAHYIQPTNAVLAHRLYHHSLALAASDKRVADVVHYAFWRFYGSLWRQLRRRYLPQLTSAVNFHNKIKAQDTTPIERALMVHALHGDVATASAMYMTILSNQPRDSRFYRRHVTCTTPVAFGVKSLVRALKYHHSVRVKYEADPTRSAAVANYALHAHTFENDPKRAKQLYKEALTVSKHHVVSCCYALFLLAVCQPPRLHSTREAATRIAEAKRASPTWQADFAVAHHCFFRYALVAHPSESWAWLNYALLMECIYEDAEVADHMYRRGLALEEEIKARRQTRNPTSDRGRQFHRRGTTTSGSSSPTIPAVRRVREDGDPSRPPSTTRPSPIHTPSKLSKASAHIALVFQFQAVRQPTDPTSLLQFALVLQHDPHRPDAFLAVARFFMQRAVRCAQADDSFPSTHLSTMVLK</sequence>
<protein>
    <submittedName>
        <fullName evidence="3">Uncharacterized protein</fullName>
    </submittedName>
</protein>
<evidence type="ECO:0000313" key="5">
    <source>
        <dbReference type="Proteomes" id="UP000266643"/>
    </source>
</evidence>
<reference evidence="4 5" key="1">
    <citation type="submission" date="2018-08" db="EMBL/GenBank/DDBJ databases">
        <title>Aphanomyces genome sequencing and annotation.</title>
        <authorList>
            <person name="Minardi D."/>
            <person name="Oidtmann B."/>
            <person name="Van Der Giezen M."/>
            <person name="Studholme D.J."/>
        </authorList>
    </citation>
    <scope>NUCLEOTIDE SEQUENCE [LARGE SCALE GENOMIC DNA]</scope>
    <source>
        <strain evidence="3 5">D2</strain>
        <strain evidence="2 4">Yx</strain>
    </source>
</reference>
<name>A0A397DN88_APHAT</name>
<dbReference type="EMBL" id="QUTD01004907">
    <property type="protein sequence ID" value="RHY65360.1"/>
    <property type="molecule type" value="Genomic_DNA"/>
</dbReference>
<evidence type="ECO:0000313" key="4">
    <source>
        <dbReference type="Proteomes" id="UP000266239"/>
    </source>
</evidence>
<dbReference type="VEuPathDB" id="FungiDB:H257_02623"/>
<accession>A0A397DN88</accession>
<feature type="region of interest" description="Disordered" evidence="1">
    <location>
        <begin position="54"/>
        <end position="77"/>
    </location>
</feature>
<comment type="caution">
    <text evidence="3">The sequence shown here is derived from an EMBL/GenBank/DDBJ whole genome shotgun (WGS) entry which is preliminary data.</text>
</comment>
<organism evidence="3 5">
    <name type="scientific">Aphanomyces astaci</name>
    <name type="common">Crayfish plague agent</name>
    <dbReference type="NCBI Taxonomy" id="112090"/>
    <lineage>
        <taxon>Eukaryota</taxon>
        <taxon>Sar</taxon>
        <taxon>Stramenopiles</taxon>
        <taxon>Oomycota</taxon>
        <taxon>Saprolegniomycetes</taxon>
        <taxon>Saprolegniales</taxon>
        <taxon>Verrucalvaceae</taxon>
        <taxon>Aphanomyces</taxon>
    </lineage>
</organism>
<dbReference type="Proteomes" id="UP000266643">
    <property type="component" value="Unassembled WGS sequence"/>
</dbReference>
<feature type="region of interest" description="Disordered" evidence="1">
    <location>
        <begin position="904"/>
        <end position="964"/>
    </location>
</feature>
<evidence type="ECO:0000313" key="3">
    <source>
        <dbReference type="EMBL" id="RHY65360.1"/>
    </source>
</evidence>
<dbReference type="AlphaFoldDB" id="A0A397DN88"/>